<dbReference type="PROSITE" id="PS00233">
    <property type="entry name" value="CHIT_BIND_RR_1"/>
    <property type="match status" value="2"/>
</dbReference>
<dbReference type="AlphaFoldDB" id="A0A1S3DI95"/>
<dbReference type="RefSeq" id="XP_008482206.2">
    <property type="nucleotide sequence ID" value="XM_008483984.2"/>
</dbReference>
<dbReference type="InterPro" id="IPR051217">
    <property type="entry name" value="Insect_Cuticle_Struc_Prot"/>
</dbReference>
<dbReference type="GO" id="GO:0042302">
    <property type="term" value="F:structural constituent of cuticle"/>
    <property type="evidence" value="ECO:0007669"/>
    <property type="project" value="UniProtKB-UniRule"/>
</dbReference>
<keyword evidence="3" id="KW-0732">Signal</keyword>
<evidence type="ECO:0000256" key="1">
    <source>
        <dbReference type="ARBA" id="ARBA00022460"/>
    </source>
</evidence>
<dbReference type="GO" id="GO:0031012">
    <property type="term" value="C:extracellular matrix"/>
    <property type="evidence" value="ECO:0007669"/>
    <property type="project" value="TreeGrafter"/>
</dbReference>
<keyword evidence="1 2" id="KW-0193">Cuticle</keyword>
<accession>A0A1S3DI95</accession>
<evidence type="ECO:0000256" key="2">
    <source>
        <dbReference type="PROSITE-ProRule" id="PRU00497"/>
    </source>
</evidence>
<evidence type="ECO:0000313" key="4">
    <source>
        <dbReference type="Proteomes" id="UP000079169"/>
    </source>
</evidence>
<organism evidence="4 5">
    <name type="scientific">Diaphorina citri</name>
    <name type="common">Asian citrus psyllid</name>
    <dbReference type="NCBI Taxonomy" id="121845"/>
    <lineage>
        <taxon>Eukaryota</taxon>
        <taxon>Metazoa</taxon>
        <taxon>Ecdysozoa</taxon>
        <taxon>Arthropoda</taxon>
        <taxon>Hexapoda</taxon>
        <taxon>Insecta</taxon>
        <taxon>Pterygota</taxon>
        <taxon>Neoptera</taxon>
        <taxon>Paraneoptera</taxon>
        <taxon>Hemiptera</taxon>
        <taxon>Sternorrhyncha</taxon>
        <taxon>Psylloidea</taxon>
        <taxon>Psyllidae</taxon>
        <taxon>Diaphorininae</taxon>
        <taxon>Diaphorina</taxon>
    </lineage>
</organism>
<dbReference type="Pfam" id="PF00379">
    <property type="entry name" value="Chitin_bind_4"/>
    <property type="match status" value="2"/>
</dbReference>
<keyword evidence="4" id="KW-1185">Reference proteome</keyword>
<dbReference type="PANTHER" id="PTHR12236:SF95">
    <property type="entry name" value="CUTICULAR PROTEIN 76BD, ISOFORM C-RELATED"/>
    <property type="match status" value="1"/>
</dbReference>
<name>A0A1S3DI95_DIACI</name>
<dbReference type="Proteomes" id="UP000079169">
    <property type="component" value="Unplaced"/>
</dbReference>
<protein>
    <submittedName>
        <fullName evidence="5">Cuticle protein 7-like</fullName>
    </submittedName>
</protein>
<dbReference type="InterPro" id="IPR000618">
    <property type="entry name" value="Insect_cuticle"/>
</dbReference>
<dbReference type="GO" id="GO:0005615">
    <property type="term" value="C:extracellular space"/>
    <property type="evidence" value="ECO:0007669"/>
    <property type="project" value="TreeGrafter"/>
</dbReference>
<dbReference type="STRING" id="121845.A0A1S3DI95"/>
<dbReference type="GeneID" id="103518903"/>
<sequence length="228" mass="25987">MDIKITLLFSLACVGFAMAYPAYYPHYAPVHHAAPHYEEHYPDHHPHYNYGYAVHDPHTGDVHSQHESRDGDVVHGSYSLVEPDGTLRTVKYTADHHNGFNAVVDRKPVHAPHYSHYLLFSLACVGFAMAYPAYYPHYAPVHHAAPHYEEHYPDHHPHYNYGYAVHDPHTGDVHSQHESRDGDVVHGSYSLVEPDGTLRTVKYTADHHNGFNAVVDRKPVHAPHYSHY</sequence>
<dbReference type="InterPro" id="IPR031311">
    <property type="entry name" value="CHIT_BIND_RR_consensus"/>
</dbReference>
<evidence type="ECO:0000256" key="3">
    <source>
        <dbReference type="SAM" id="SignalP"/>
    </source>
</evidence>
<dbReference type="PaxDb" id="121845-A0A1S3DI95"/>
<dbReference type="PANTHER" id="PTHR12236">
    <property type="entry name" value="STRUCTURAL CONTITUENT OF CUTICLE"/>
    <property type="match status" value="1"/>
</dbReference>
<dbReference type="PROSITE" id="PS51155">
    <property type="entry name" value="CHIT_BIND_RR_2"/>
    <property type="match status" value="2"/>
</dbReference>
<proteinExistence type="predicted"/>
<dbReference type="KEGG" id="dci:103518903"/>
<evidence type="ECO:0000313" key="5">
    <source>
        <dbReference type="RefSeq" id="XP_008482206.2"/>
    </source>
</evidence>
<dbReference type="PRINTS" id="PR00947">
    <property type="entry name" value="CUTICLE"/>
</dbReference>
<gene>
    <name evidence="5" type="primary">LOC103518903</name>
</gene>
<feature type="chain" id="PRO_5017969433" evidence="3">
    <location>
        <begin position="20"/>
        <end position="228"/>
    </location>
</feature>
<feature type="signal peptide" evidence="3">
    <location>
        <begin position="1"/>
        <end position="19"/>
    </location>
</feature>
<reference evidence="5" key="1">
    <citation type="submission" date="2025-08" db="UniProtKB">
        <authorList>
            <consortium name="RefSeq"/>
        </authorList>
    </citation>
    <scope>IDENTIFICATION</scope>
</reference>